<keyword evidence="2" id="KW-1185">Reference proteome</keyword>
<gene>
    <name evidence="1" type="primary">kdpF</name>
    <name evidence="1" type="ORF">CH357_15405</name>
</gene>
<evidence type="ECO:0000313" key="1">
    <source>
        <dbReference type="EMBL" id="PJZ24613.1"/>
    </source>
</evidence>
<evidence type="ECO:0000313" key="2">
    <source>
        <dbReference type="Proteomes" id="UP000232196"/>
    </source>
</evidence>
<protein>
    <submittedName>
        <fullName evidence="1">K(+)-transporting ATPase subunit F</fullName>
    </submittedName>
</protein>
<name>A0A2M9XA88_9LEPT</name>
<dbReference type="Proteomes" id="UP000232196">
    <property type="component" value="Unassembled WGS sequence"/>
</dbReference>
<organism evidence="1 2">
    <name type="scientific">Leptospira hartskeerlii</name>
    <dbReference type="NCBI Taxonomy" id="2023177"/>
    <lineage>
        <taxon>Bacteria</taxon>
        <taxon>Pseudomonadati</taxon>
        <taxon>Spirochaetota</taxon>
        <taxon>Spirochaetia</taxon>
        <taxon>Leptospirales</taxon>
        <taxon>Leptospiraceae</taxon>
        <taxon>Leptospira</taxon>
    </lineage>
</organism>
<dbReference type="InterPro" id="IPR011726">
    <property type="entry name" value="KdpF"/>
</dbReference>
<dbReference type="AlphaFoldDB" id="A0A2M9XA88"/>
<comment type="caution">
    <text evidence="1">The sequence shown here is derived from an EMBL/GenBank/DDBJ whole genome shotgun (WGS) entry which is preliminary data.</text>
</comment>
<dbReference type="Pfam" id="PF09604">
    <property type="entry name" value="Potass_KdpF"/>
    <property type="match status" value="1"/>
</dbReference>
<dbReference type="GO" id="GO:0005886">
    <property type="term" value="C:plasma membrane"/>
    <property type="evidence" value="ECO:0007669"/>
    <property type="project" value="InterPro"/>
</dbReference>
<proteinExistence type="predicted"/>
<dbReference type="NCBIfam" id="TIGR02115">
    <property type="entry name" value="potass_kdpF"/>
    <property type="match status" value="1"/>
</dbReference>
<accession>A0A2M9XA88</accession>
<reference evidence="1 2" key="1">
    <citation type="submission" date="2017-07" db="EMBL/GenBank/DDBJ databases">
        <title>Leptospira spp. isolated from tropical soils.</title>
        <authorList>
            <person name="Thibeaux R."/>
            <person name="Iraola G."/>
            <person name="Ferres I."/>
            <person name="Bierque E."/>
            <person name="Girault D."/>
            <person name="Soupe-Gilbert M.-E."/>
            <person name="Picardeau M."/>
            <person name="Goarant C."/>
        </authorList>
    </citation>
    <scope>NUCLEOTIDE SEQUENCE [LARGE SCALE GENOMIC DNA]</scope>
    <source>
        <strain evidence="1 2">MCA1-C-A1</strain>
    </source>
</reference>
<dbReference type="GO" id="GO:0008556">
    <property type="term" value="F:P-type potassium transmembrane transporter activity"/>
    <property type="evidence" value="ECO:0007669"/>
    <property type="project" value="InterPro"/>
</dbReference>
<sequence>MSYTFLIVLVIALCGYLSFSILKPEKF</sequence>
<dbReference type="EMBL" id="NPDN01000008">
    <property type="protein sequence ID" value="PJZ24613.1"/>
    <property type="molecule type" value="Genomic_DNA"/>
</dbReference>